<organism evidence="1 2">
    <name type="scientific">Nitratireductor arenosus</name>
    <dbReference type="NCBI Taxonomy" id="2682096"/>
    <lineage>
        <taxon>Bacteria</taxon>
        <taxon>Pseudomonadati</taxon>
        <taxon>Pseudomonadota</taxon>
        <taxon>Alphaproteobacteria</taxon>
        <taxon>Hyphomicrobiales</taxon>
        <taxon>Phyllobacteriaceae</taxon>
        <taxon>Nitratireductor</taxon>
    </lineage>
</organism>
<dbReference type="Pfam" id="PF06041">
    <property type="entry name" value="DUF924"/>
    <property type="match status" value="1"/>
</dbReference>
<reference evidence="1 2" key="1">
    <citation type="submission" date="2019-12" db="EMBL/GenBank/DDBJ databases">
        <title>Nitratireductor arenosus sp. nov., Isolated from sea sand, Jeju island, South Korea.</title>
        <authorList>
            <person name="Kim W."/>
        </authorList>
    </citation>
    <scope>NUCLEOTIDE SEQUENCE [LARGE SCALE GENOMIC DNA]</scope>
    <source>
        <strain evidence="1 2">CAU 1489</strain>
    </source>
</reference>
<proteinExistence type="predicted"/>
<evidence type="ECO:0000313" key="2">
    <source>
        <dbReference type="Proteomes" id="UP000463224"/>
    </source>
</evidence>
<sequence>MNATPHSFDADAVLRFWFEELDPKEWYSGDPQVDERIKTRFAETCEAALASPPENFLGDARTALAATIVLDQFTRNIHRRTPNAFAGDPVALLIAHGAIERGYDNAMTPAEKQFLYMPLMHSEVLADQELSVKMFRDLGNENSLKFAIEHRDIVARFGRFPHRNRALGRTSTNDEIDFLKGHDGYGQ</sequence>
<evidence type="ECO:0000313" key="1">
    <source>
        <dbReference type="EMBL" id="MVA98444.1"/>
    </source>
</evidence>
<dbReference type="Proteomes" id="UP000463224">
    <property type="component" value="Unassembled WGS sequence"/>
</dbReference>
<dbReference type="EMBL" id="WPHG01000003">
    <property type="protein sequence ID" value="MVA98444.1"/>
    <property type="molecule type" value="Genomic_DNA"/>
</dbReference>
<comment type="caution">
    <text evidence="1">The sequence shown here is derived from an EMBL/GenBank/DDBJ whole genome shotgun (WGS) entry which is preliminary data.</text>
</comment>
<dbReference type="InterPro" id="IPR011990">
    <property type="entry name" value="TPR-like_helical_dom_sf"/>
</dbReference>
<gene>
    <name evidence="1" type="ORF">GN330_14435</name>
</gene>
<name>A0A844QIL4_9HYPH</name>
<protein>
    <submittedName>
        <fullName evidence="1">DUF924 family protein</fullName>
    </submittedName>
</protein>
<dbReference type="Gene3D" id="1.25.40.10">
    <property type="entry name" value="Tetratricopeptide repeat domain"/>
    <property type="match status" value="1"/>
</dbReference>
<keyword evidence="2" id="KW-1185">Reference proteome</keyword>
<dbReference type="Gene3D" id="1.20.58.320">
    <property type="entry name" value="TPR-like"/>
    <property type="match status" value="1"/>
</dbReference>
<dbReference type="AlphaFoldDB" id="A0A844QIL4"/>
<dbReference type="RefSeq" id="WP_156713380.1">
    <property type="nucleotide sequence ID" value="NZ_WPHG01000003.1"/>
</dbReference>
<accession>A0A844QIL4</accession>
<dbReference type="InterPro" id="IPR010323">
    <property type="entry name" value="DUF924"/>
</dbReference>
<dbReference type="SUPFAM" id="SSF48452">
    <property type="entry name" value="TPR-like"/>
    <property type="match status" value="1"/>
</dbReference>